<dbReference type="InterPro" id="IPR003593">
    <property type="entry name" value="AAA+_ATPase"/>
</dbReference>
<dbReference type="AlphaFoldDB" id="A0A1S3D393"/>
<dbReference type="Gene3D" id="3.40.50.300">
    <property type="entry name" value="P-loop containing nucleotide triphosphate hydrolases"/>
    <property type="match status" value="1"/>
</dbReference>
<reference evidence="4" key="1">
    <citation type="submission" date="2025-08" db="UniProtKB">
        <authorList>
            <consortium name="RefSeq"/>
        </authorList>
    </citation>
    <scope>IDENTIFICATION</scope>
</reference>
<comment type="similarity">
    <text evidence="1">Belongs to the AAA ATPase family.</text>
</comment>
<dbReference type="GO" id="GO:0005524">
    <property type="term" value="F:ATP binding"/>
    <property type="evidence" value="ECO:0007669"/>
    <property type="project" value="UniProtKB-KW"/>
</dbReference>
<proteinExistence type="inferred from homology"/>
<dbReference type="GO" id="GO:0015630">
    <property type="term" value="C:microtubule cytoskeleton"/>
    <property type="evidence" value="ECO:0007669"/>
    <property type="project" value="TreeGrafter"/>
</dbReference>
<dbReference type="Pfam" id="PF17862">
    <property type="entry name" value="AAA_lid_3"/>
    <property type="match status" value="1"/>
</dbReference>
<evidence type="ECO:0000313" key="4">
    <source>
        <dbReference type="RefSeq" id="XP_008473442.1"/>
    </source>
</evidence>
<dbReference type="Proteomes" id="UP000079169">
    <property type="component" value="Unplaced"/>
</dbReference>
<dbReference type="GO" id="GO:0051013">
    <property type="term" value="P:microtubule severing"/>
    <property type="evidence" value="ECO:0007669"/>
    <property type="project" value="TreeGrafter"/>
</dbReference>
<evidence type="ECO:0000259" key="2">
    <source>
        <dbReference type="SMART" id="SM00382"/>
    </source>
</evidence>
<evidence type="ECO:0000313" key="3">
    <source>
        <dbReference type="Proteomes" id="UP000079169"/>
    </source>
</evidence>
<dbReference type="PANTHER" id="PTHR23074">
    <property type="entry name" value="AAA DOMAIN-CONTAINING"/>
    <property type="match status" value="1"/>
</dbReference>
<name>A0A1S3D393_DIACI</name>
<protein>
    <submittedName>
        <fullName evidence="4">Katanin p60 ATPase-containing subunit A-like 1 isoform X2</fullName>
    </submittedName>
</protein>
<sequence length="274" mass="30306">MPQLFKGILRPWRGILLFGPPGTGKTLLAKAVASQHGSTFFNVLPSSLTSKHYGESEKLVRALFETARARAPAVIFIDEVDAFCSGSREHEATRRVRCELLSHMDGVGTGSGDKGVLVLAATNHPWDLDEALKRRFEKRIYIPLPDEHTRSQIIGLCLGEIRKDPNVDVATLSKQLIGYSGSDIRDLCQEIILIAAREVIQNAGFTGVNSKPPDGRNNIGAKGDDSKCQVAPLGSDRIVLNRSHFERAKEKCRKSVDGALIRKYKRWNELYGSR</sequence>
<dbReference type="GO" id="GO:0016887">
    <property type="term" value="F:ATP hydrolysis activity"/>
    <property type="evidence" value="ECO:0007669"/>
    <property type="project" value="InterPro"/>
</dbReference>
<gene>
    <name evidence="4" type="primary">LOC103510543</name>
</gene>
<accession>A0A1S3D393</accession>
<dbReference type="SMART" id="SM00382">
    <property type="entry name" value="AAA"/>
    <property type="match status" value="1"/>
</dbReference>
<dbReference type="SUPFAM" id="SSF52540">
    <property type="entry name" value="P-loop containing nucleoside triphosphate hydrolases"/>
    <property type="match status" value="1"/>
</dbReference>
<dbReference type="GeneID" id="103510543"/>
<organism evidence="3 4">
    <name type="scientific">Diaphorina citri</name>
    <name type="common">Asian citrus psyllid</name>
    <dbReference type="NCBI Taxonomy" id="121845"/>
    <lineage>
        <taxon>Eukaryota</taxon>
        <taxon>Metazoa</taxon>
        <taxon>Ecdysozoa</taxon>
        <taxon>Arthropoda</taxon>
        <taxon>Hexapoda</taxon>
        <taxon>Insecta</taxon>
        <taxon>Pterygota</taxon>
        <taxon>Neoptera</taxon>
        <taxon>Paraneoptera</taxon>
        <taxon>Hemiptera</taxon>
        <taxon>Sternorrhyncha</taxon>
        <taxon>Psylloidea</taxon>
        <taxon>Psyllidae</taxon>
        <taxon>Diaphorininae</taxon>
        <taxon>Diaphorina</taxon>
    </lineage>
</organism>
<dbReference type="InterPro" id="IPR003959">
    <property type="entry name" value="ATPase_AAA_core"/>
</dbReference>
<dbReference type="PANTHER" id="PTHR23074:SF19">
    <property type="entry name" value="KATANIN P60 ATPASE-CONTAINING SUBUNIT A1"/>
    <property type="match status" value="1"/>
</dbReference>
<dbReference type="RefSeq" id="XP_008473442.1">
    <property type="nucleotide sequence ID" value="XM_008475220.1"/>
</dbReference>
<dbReference type="InterPro" id="IPR041569">
    <property type="entry name" value="AAA_lid_3"/>
</dbReference>
<dbReference type="InterPro" id="IPR050304">
    <property type="entry name" value="MT-severing_AAA_ATPase"/>
</dbReference>
<dbReference type="Gene3D" id="1.10.8.60">
    <property type="match status" value="1"/>
</dbReference>
<dbReference type="Pfam" id="PF00004">
    <property type="entry name" value="AAA"/>
    <property type="match status" value="1"/>
</dbReference>
<dbReference type="PROSITE" id="PS00674">
    <property type="entry name" value="AAA"/>
    <property type="match status" value="1"/>
</dbReference>
<keyword evidence="3" id="KW-1185">Reference proteome</keyword>
<keyword evidence="1" id="KW-0067">ATP-binding</keyword>
<dbReference type="InterPro" id="IPR027417">
    <property type="entry name" value="P-loop_NTPase"/>
</dbReference>
<dbReference type="InterPro" id="IPR003960">
    <property type="entry name" value="ATPase_AAA_CS"/>
</dbReference>
<feature type="domain" description="AAA+ ATPase" evidence="2">
    <location>
        <begin position="11"/>
        <end position="146"/>
    </location>
</feature>
<keyword evidence="1" id="KW-0547">Nucleotide-binding</keyword>
<evidence type="ECO:0000256" key="1">
    <source>
        <dbReference type="RuleBase" id="RU003651"/>
    </source>
</evidence>